<gene>
    <name evidence="3" type="ORF">A1O9_12413</name>
</gene>
<proteinExistence type="predicted"/>
<evidence type="ECO:0000313" key="4">
    <source>
        <dbReference type="Proteomes" id="UP000027920"/>
    </source>
</evidence>
<sequence length="335" mass="38610">MAHPPIILFTYESSVFGRKMDWYFTLSGLKYNHCITLNRLPRPVLEKLGVKYRRIPILAIGRDIYCDTRLIINKLEELFPENRISSRNPFEKGLQHVFETWLIDGGPFWRTAGLIPPDSDIMKDEEWCKDRLEMTGNNFNAETIRKGRPESVAHVRTYFNIMERELLADGRHFLLNGPNPTLLDIHGIWTFHWATSRGLALREALDKEGTIDENQFPRTFAYVDRFADALTKKQLKNGKPQKLSDKETIKTILEADFFEAESDVDERDPLNLKKGQLVEIWPVESGFNHHDKGELISISVNEVVIASKPEVGDGLLRIHYPRTNIRISPVSGLKL</sequence>
<reference evidence="3 4" key="1">
    <citation type="submission" date="2013-03" db="EMBL/GenBank/DDBJ databases">
        <title>The Genome Sequence of Exophiala aquamarina CBS 119918.</title>
        <authorList>
            <consortium name="The Broad Institute Genomics Platform"/>
            <person name="Cuomo C."/>
            <person name="de Hoog S."/>
            <person name="Gorbushina A."/>
            <person name="Walker B."/>
            <person name="Young S.K."/>
            <person name="Zeng Q."/>
            <person name="Gargeya S."/>
            <person name="Fitzgerald M."/>
            <person name="Haas B."/>
            <person name="Abouelleil A."/>
            <person name="Allen A.W."/>
            <person name="Alvarado L."/>
            <person name="Arachchi H.M."/>
            <person name="Berlin A.M."/>
            <person name="Chapman S.B."/>
            <person name="Gainer-Dewar J."/>
            <person name="Goldberg J."/>
            <person name="Griggs A."/>
            <person name="Gujja S."/>
            <person name="Hansen M."/>
            <person name="Howarth C."/>
            <person name="Imamovic A."/>
            <person name="Ireland A."/>
            <person name="Larimer J."/>
            <person name="McCowan C."/>
            <person name="Murphy C."/>
            <person name="Pearson M."/>
            <person name="Poon T.W."/>
            <person name="Priest M."/>
            <person name="Roberts A."/>
            <person name="Saif S."/>
            <person name="Shea T."/>
            <person name="Sisk P."/>
            <person name="Sykes S."/>
            <person name="Wortman J."/>
            <person name="Nusbaum C."/>
            <person name="Birren B."/>
        </authorList>
    </citation>
    <scope>NUCLEOTIDE SEQUENCE [LARGE SCALE GENOMIC DNA]</scope>
    <source>
        <strain evidence="3 4">CBS 119918</strain>
    </source>
</reference>
<organism evidence="3 4">
    <name type="scientific">Exophiala aquamarina CBS 119918</name>
    <dbReference type="NCBI Taxonomy" id="1182545"/>
    <lineage>
        <taxon>Eukaryota</taxon>
        <taxon>Fungi</taxon>
        <taxon>Dikarya</taxon>
        <taxon>Ascomycota</taxon>
        <taxon>Pezizomycotina</taxon>
        <taxon>Eurotiomycetes</taxon>
        <taxon>Chaetothyriomycetidae</taxon>
        <taxon>Chaetothyriales</taxon>
        <taxon>Herpotrichiellaceae</taxon>
        <taxon>Exophiala</taxon>
    </lineage>
</organism>
<dbReference type="RefSeq" id="XP_013254086.1">
    <property type="nucleotide sequence ID" value="XM_013398632.1"/>
</dbReference>
<dbReference type="HOGENOM" id="CLU_039745_0_0_1"/>
<dbReference type="Pfam" id="PF25907">
    <property type="entry name" value="DUF7962"/>
    <property type="match status" value="1"/>
</dbReference>
<feature type="domain" description="GST N-terminal" evidence="1">
    <location>
        <begin position="8"/>
        <end position="82"/>
    </location>
</feature>
<dbReference type="VEuPathDB" id="FungiDB:A1O9_12413"/>
<dbReference type="STRING" id="1182545.A0A072NV44"/>
<dbReference type="Gene3D" id="3.40.30.110">
    <property type="match status" value="2"/>
</dbReference>
<dbReference type="InterPro" id="IPR058268">
    <property type="entry name" value="DUF7962"/>
</dbReference>
<dbReference type="SUPFAM" id="SSF52833">
    <property type="entry name" value="Thioredoxin-like"/>
    <property type="match status" value="1"/>
</dbReference>
<dbReference type="InterPro" id="IPR004045">
    <property type="entry name" value="Glutathione_S-Trfase_N"/>
</dbReference>
<dbReference type="SUPFAM" id="SSF47616">
    <property type="entry name" value="GST C-terminal domain-like"/>
    <property type="match status" value="1"/>
</dbReference>
<evidence type="ECO:0000259" key="1">
    <source>
        <dbReference type="Pfam" id="PF13417"/>
    </source>
</evidence>
<dbReference type="AlphaFoldDB" id="A0A072NV44"/>
<keyword evidence="4" id="KW-1185">Reference proteome</keyword>
<dbReference type="EMBL" id="AMGV01000023">
    <property type="protein sequence ID" value="KEF51496.1"/>
    <property type="molecule type" value="Genomic_DNA"/>
</dbReference>
<comment type="caution">
    <text evidence="3">The sequence shown here is derived from an EMBL/GenBank/DDBJ whole genome shotgun (WGS) entry which is preliminary data.</text>
</comment>
<dbReference type="GeneID" id="25287307"/>
<evidence type="ECO:0000313" key="3">
    <source>
        <dbReference type="EMBL" id="KEF51496.1"/>
    </source>
</evidence>
<dbReference type="Proteomes" id="UP000027920">
    <property type="component" value="Unassembled WGS sequence"/>
</dbReference>
<feature type="domain" description="DUF7962" evidence="2">
    <location>
        <begin position="111"/>
        <end position="232"/>
    </location>
</feature>
<dbReference type="InterPro" id="IPR036249">
    <property type="entry name" value="Thioredoxin-like_sf"/>
</dbReference>
<dbReference type="InterPro" id="IPR036282">
    <property type="entry name" value="Glutathione-S-Trfase_C_sf"/>
</dbReference>
<dbReference type="Pfam" id="PF13417">
    <property type="entry name" value="GST_N_3"/>
    <property type="match status" value="1"/>
</dbReference>
<accession>A0A072NV44</accession>
<protein>
    <submittedName>
        <fullName evidence="3">Uncharacterized protein</fullName>
    </submittedName>
</protein>
<dbReference type="OrthoDB" id="202840at2759"/>
<name>A0A072NV44_9EURO</name>
<evidence type="ECO:0000259" key="2">
    <source>
        <dbReference type="Pfam" id="PF25907"/>
    </source>
</evidence>